<dbReference type="EC" id="1.11.1.10" evidence="2"/>
<feature type="domain" description="AB hydrolase-1" evidence="1">
    <location>
        <begin position="2"/>
        <end position="184"/>
    </location>
</feature>
<keyword evidence="2" id="KW-0575">Peroxidase</keyword>
<organism evidence="2 3">
    <name type="scientific">Nonomuraea jabiensis</name>
    <dbReference type="NCBI Taxonomy" id="882448"/>
    <lineage>
        <taxon>Bacteria</taxon>
        <taxon>Bacillati</taxon>
        <taxon>Actinomycetota</taxon>
        <taxon>Actinomycetes</taxon>
        <taxon>Streptosporangiales</taxon>
        <taxon>Streptosporangiaceae</taxon>
        <taxon>Nonomuraea</taxon>
    </lineage>
</organism>
<gene>
    <name evidence="2" type="ORF">HD596_000742</name>
</gene>
<sequence>MDQYADDLADLLEQLDVRDAVLVGHSTGGGEVVRYLSRHGAGRVAKAVLLGAVPPLLLKTAANPEGTPMDLFDGIRAGVAADRSQFYYDLSEAFYGFNRPGASVSEGKRREFWLQGMAAGLPAALDCVKQFSETDFTAELPKIDIPVLVVHGEDDQIVPIAASALKTVELLPQATLKVVPQAPHGLVGAFEEAFNRELLEFVKS</sequence>
<dbReference type="AlphaFoldDB" id="A0A7W9FYQ0"/>
<comment type="caution">
    <text evidence="2">The sequence shown here is derived from an EMBL/GenBank/DDBJ whole genome shotgun (WGS) entry which is preliminary data.</text>
</comment>
<evidence type="ECO:0000313" key="3">
    <source>
        <dbReference type="Proteomes" id="UP000579153"/>
    </source>
</evidence>
<dbReference type="GO" id="GO:0016691">
    <property type="term" value="F:chloride peroxidase activity"/>
    <property type="evidence" value="ECO:0007669"/>
    <property type="project" value="UniProtKB-EC"/>
</dbReference>
<dbReference type="PRINTS" id="PR00111">
    <property type="entry name" value="ABHYDROLASE"/>
</dbReference>
<dbReference type="InterPro" id="IPR029058">
    <property type="entry name" value="AB_hydrolase_fold"/>
</dbReference>
<dbReference type="Proteomes" id="UP000579153">
    <property type="component" value="Unassembled WGS sequence"/>
</dbReference>
<evidence type="ECO:0000259" key="1">
    <source>
        <dbReference type="Pfam" id="PF00561"/>
    </source>
</evidence>
<reference evidence="2 3" key="1">
    <citation type="submission" date="2020-08" db="EMBL/GenBank/DDBJ databases">
        <title>Sequencing the genomes of 1000 actinobacteria strains.</title>
        <authorList>
            <person name="Klenk H.-P."/>
        </authorList>
    </citation>
    <scope>NUCLEOTIDE SEQUENCE [LARGE SCALE GENOMIC DNA]</scope>
    <source>
        <strain evidence="2 3">DSM 45507</strain>
    </source>
</reference>
<keyword evidence="3" id="KW-1185">Reference proteome</keyword>
<dbReference type="PANTHER" id="PTHR43433:SF3">
    <property type="entry name" value="NON-HEME CHLOROPEROXIDASE"/>
    <property type="match status" value="1"/>
</dbReference>
<dbReference type="Pfam" id="PF00561">
    <property type="entry name" value="Abhydrolase_1"/>
    <property type="match status" value="1"/>
</dbReference>
<dbReference type="EMBL" id="JACHMB010000001">
    <property type="protein sequence ID" value="MBB5773986.1"/>
    <property type="molecule type" value="Genomic_DNA"/>
</dbReference>
<accession>A0A7W9FYQ0</accession>
<dbReference type="SUPFAM" id="SSF53474">
    <property type="entry name" value="alpha/beta-Hydrolases"/>
    <property type="match status" value="1"/>
</dbReference>
<dbReference type="Gene3D" id="3.40.50.1820">
    <property type="entry name" value="alpha/beta hydrolase"/>
    <property type="match status" value="1"/>
</dbReference>
<proteinExistence type="predicted"/>
<evidence type="ECO:0000313" key="2">
    <source>
        <dbReference type="EMBL" id="MBB5773986.1"/>
    </source>
</evidence>
<name>A0A7W9FYQ0_9ACTN</name>
<protein>
    <submittedName>
        <fullName evidence="2">Non-heme chloroperoxidase</fullName>
        <ecNumber evidence="2">1.11.1.10</ecNumber>
    </submittedName>
</protein>
<dbReference type="PANTHER" id="PTHR43433">
    <property type="entry name" value="HYDROLASE, ALPHA/BETA FOLD FAMILY PROTEIN"/>
    <property type="match status" value="1"/>
</dbReference>
<keyword evidence="2" id="KW-0560">Oxidoreductase</keyword>
<dbReference type="InterPro" id="IPR050471">
    <property type="entry name" value="AB_hydrolase"/>
</dbReference>
<dbReference type="InterPro" id="IPR000073">
    <property type="entry name" value="AB_hydrolase_1"/>
</dbReference>